<protein>
    <submittedName>
        <fullName evidence="2">Uncharacterized protein</fullName>
    </submittedName>
</protein>
<name>D8QFE9_SCHCM</name>
<accession>D8QFE9</accession>
<keyword evidence="3" id="KW-1185">Reference proteome</keyword>
<dbReference type="VEuPathDB" id="FungiDB:SCHCODRAFT_02552688"/>
<evidence type="ECO:0000256" key="1">
    <source>
        <dbReference type="SAM" id="MobiDB-lite"/>
    </source>
</evidence>
<organism evidence="3">
    <name type="scientific">Schizophyllum commune (strain H4-8 / FGSC 9210)</name>
    <name type="common">Split gill fungus</name>
    <dbReference type="NCBI Taxonomy" id="578458"/>
    <lineage>
        <taxon>Eukaryota</taxon>
        <taxon>Fungi</taxon>
        <taxon>Dikarya</taxon>
        <taxon>Basidiomycota</taxon>
        <taxon>Agaricomycotina</taxon>
        <taxon>Agaricomycetes</taxon>
        <taxon>Agaricomycetidae</taxon>
        <taxon>Agaricales</taxon>
        <taxon>Schizophyllaceae</taxon>
        <taxon>Schizophyllum</taxon>
    </lineage>
</organism>
<sequence>MAPQQSSTARPHKGAGVKARKGISARSRDVHHSHLAVRPRYRPPTRPEVNRLPNELLEIIFLLSLPSSLADPTPGSGQEFVAYMRRAEVRDYPNLLGCVCRRWRAIALASRALHSYIFLDLDMHDISYEKKRAAGAYYGAFLACSGTLPLTMSIDASAQEKLRQLLGAPFVAHLPRLRRVCIAIEDGIPTFGPFSVLPLFPNVRTPLLETVRLDVCSRENDWKAKNVVAYFARVGAAAEDLVQPDLRILHHAPKLSSFSLDDFGDTSFAHRLLQKAGLDFGGLTCLRLPEVPCCAPEIYKLVVDLPRLSSLRCAVRDGYEAPPRLDQLTSDGLPLEEFVNDQNESRSHNVQARRRRTALGELVLPDLVDLHITLVSNGFHTNAPRSNAFKRLLDMLILPCLATFAVSRRRIYGADFDWDEMDDPRMEELNSVLVHPLQSLMARSGCAIRHLALDAPRTDDGDVSRVLRALPTVTSLKLDAMACAGPNGERLLQDLTRRRAGAGSPDLLPHLRHLVIGNRKCSEDWQPSLPAILDMVEARWPVGWSACAIACVSVVLVQKRCGWNKITYDAQYEELPADVQERLQRIRSRGDIDLCIEQVRRDE</sequence>
<dbReference type="AlphaFoldDB" id="D8QFE9"/>
<feature type="compositionally biased region" description="Basic residues" evidence="1">
    <location>
        <begin position="10"/>
        <end position="25"/>
    </location>
</feature>
<reference evidence="2 3" key="1">
    <citation type="journal article" date="2010" name="Nat. Biotechnol.">
        <title>Genome sequence of the model mushroom Schizophyllum commune.</title>
        <authorList>
            <person name="Ohm R.A."/>
            <person name="de Jong J.F."/>
            <person name="Lugones L.G."/>
            <person name="Aerts A."/>
            <person name="Kothe E."/>
            <person name="Stajich J.E."/>
            <person name="de Vries R.P."/>
            <person name="Record E."/>
            <person name="Levasseur A."/>
            <person name="Baker S.E."/>
            <person name="Bartholomew K.A."/>
            <person name="Coutinho P.M."/>
            <person name="Erdmann S."/>
            <person name="Fowler T.J."/>
            <person name="Gathman A.C."/>
            <person name="Lombard V."/>
            <person name="Henrissat B."/>
            <person name="Knabe N."/>
            <person name="Kuees U."/>
            <person name="Lilly W.W."/>
            <person name="Lindquist E."/>
            <person name="Lucas S."/>
            <person name="Magnuson J.K."/>
            <person name="Piumi F."/>
            <person name="Raudaskoski M."/>
            <person name="Salamov A."/>
            <person name="Schmutz J."/>
            <person name="Schwarze F.W.M.R."/>
            <person name="vanKuyk P.A."/>
            <person name="Horton J.S."/>
            <person name="Grigoriev I.V."/>
            <person name="Woesten H.A.B."/>
        </authorList>
    </citation>
    <scope>NUCLEOTIDE SEQUENCE [LARGE SCALE GENOMIC DNA]</scope>
    <source>
        <strain evidence="3">H4-8 / FGSC 9210</strain>
    </source>
</reference>
<dbReference type="OrthoDB" id="2961500at2759"/>
<evidence type="ECO:0000313" key="3">
    <source>
        <dbReference type="Proteomes" id="UP000007431"/>
    </source>
</evidence>
<dbReference type="InParanoid" id="D8QFE9"/>
<evidence type="ECO:0000313" key="2">
    <source>
        <dbReference type="EMBL" id="EFI93399.1"/>
    </source>
</evidence>
<feature type="compositionally biased region" description="Basic residues" evidence="1">
    <location>
        <begin position="33"/>
        <end position="43"/>
    </location>
</feature>
<dbReference type="GeneID" id="9592072"/>
<gene>
    <name evidence="2" type="ORF">SCHCODRAFT_112585</name>
</gene>
<dbReference type="EMBL" id="GL377311">
    <property type="protein sequence ID" value="EFI93399.1"/>
    <property type="molecule type" value="Genomic_DNA"/>
</dbReference>
<proteinExistence type="predicted"/>
<dbReference type="Proteomes" id="UP000007431">
    <property type="component" value="Unassembled WGS sequence"/>
</dbReference>
<dbReference type="HOGENOM" id="CLU_022386_0_0_1"/>
<feature type="non-terminal residue" evidence="2">
    <location>
        <position position="603"/>
    </location>
</feature>
<feature type="region of interest" description="Disordered" evidence="1">
    <location>
        <begin position="1"/>
        <end position="48"/>
    </location>
</feature>
<dbReference type="KEGG" id="scm:SCHCO_02552688"/>
<dbReference type="RefSeq" id="XP_003028302.1">
    <property type="nucleotide sequence ID" value="XM_003028256.1"/>
</dbReference>